<keyword evidence="9 16" id="KW-0560">Oxidoreductase</keyword>
<evidence type="ECO:0000313" key="23">
    <source>
        <dbReference type="Proteomes" id="UP000256381"/>
    </source>
</evidence>
<dbReference type="Proteomes" id="UP000671119">
    <property type="component" value="Unassembled WGS sequence"/>
</dbReference>
<dbReference type="PANTHER" id="PTHR48467:SF1">
    <property type="entry name" value="GLUTAMATE SYNTHASE 1 [NADH], CHLOROPLASTIC-LIKE"/>
    <property type="match status" value="1"/>
</dbReference>
<evidence type="ECO:0000256" key="6">
    <source>
        <dbReference type="ARBA" id="ARBA00022827"/>
    </source>
</evidence>
<dbReference type="Proteomes" id="UP000256381">
    <property type="component" value="Unassembled WGS sequence"/>
</dbReference>
<proteinExistence type="inferred from homology"/>
<dbReference type="EMBL" id="COPH01000006">
    <property type="protein sequence ID" value="CLV72022.1"/>
    <property type="molecule type" value="Genomic_DNA"/>
</dbReference>
<reference evidence="19" key="5">
    <citation type="submission" date="2018-07" db="EMBL/GenBank/DDBJ databases">
        <authorList>
            <person name="Shah S."/>
            <person name="Brown T."/>
            <person name="Auld S."/>
            <person name="Bratton K."/>
            <person name="Narechania A."/>
            <person name="Mathema B."/>
            <person name="Gandhi N."/>
        </authorList>
    </citation>
    <scope>NUCLEOTIDE SEQUENCE</scope>
    <source>
        <strain evidence="19">32301_S10</strain>
    </source>
</reference>
<keyword evidence="7" id="KW-0521">NADP</keyword>
<evidence type="ECO:0000256" key="8">
    <source>
        <dbReference type="ARBA" id="ARBA00022982"/>
    </source>
</evidence>
<comment type="catalytic activity">
    <reaction evidence="12">
        <text>2 reduced [2Fe-2S]-[ferredoxin] + NADP(+) + H(+) = 2 oxidized [2Fe-2S]-[ferredoxin] + NADPH</text>
        <dbReference type="Rhea" id="RHEA:20125"/>
        <dbReference type="Rhea" id="RHEA-COMP:10000"/>
        <dbReference type="Rhea" id="RHEA-COMP:10001"/>
        <dbReference type="ChEBI" id="CHEBI:15378"/>
        <dbReference type="ChEBI" id="CHEBI:33737"/>
        <dbReference type="ChEBI" id="CHEBI:33738"/>
        <dbReference type="ChEBI" id="CHEBI:57783"/>
        <dbReference type="ChEBI" id="CHEBI:58349"/>
        <dbReference type="EC" id="1.18.1.2"/>
    </reaction>
</comment>
<dbReference type="EMBL" id="LR027516">
    <property type="protein sequence ID" value="VCU49130.1"/>
    <property type="molecule type" value="Genomic_DNA"/>
</dbReference>
<reference evidence="19 23" key="3">
    <citation type="journal article" date="2017" name="N. Engl. J. Med.">
        <title>Transmission of Extensively Drug-Resistant Tuberculosis in South Africa.</title>
        <authorList>
            <person name="Shah N.S."/>
            <person name="Auld S.C."/>
            <person name="Brust J.C."/>
            <person name="Mathema B."/>
            <person name="Ismail N."/>
            <person name="Moodley P."/>
            <person name="Mlisana K."/>
            <person name="Allana S."/>
            <person name="Campbell A."/>
            <person name="Mthiyane T."/>
            <person name="Morris N."/>
            <person name="Mpangase P."/>
            <person name="van der Meulen H."/>
            <person name="Omar S.V."/>
            <person name="Brown T.S."/>
            <person name="Narechania A."/>
            <person name="Shaskina E."/>
            <person name="Kapwata T."/>
            <person name="Kreiswirth B."/>
            <person name="Gandhi N.R."/>
        </authorList>
    </citation>
    <scope>NUCLEOTIDE SEQUENCE [LARGE SCALE GENOMIC DNA]</scope>
    <source>
        <strain evidence="19 23">32301_S10</strain>
    </source>
</reference>
<dbReference type="Gene3D" id="3.30.70.20">
    <property type="match status" value="1"/>
</dbReference>
<evidence type="ECO:0000313" key="25">
    <source>
        <dbReference type="Proteomes" id="UP000671119"/>
    </source>
</evidence>
<dbReference type="FunFam" id="3.50.50.60:FF:000229">
    <property type="entry name" value="NADPH:adrenodoxin oxidoreductase, mitochondrial"/>
    <property type="match status" value="1"/>
</dbReference>
<name>A0A0E8V1W9_MYCTX</name>
<evidence type="ECO:0000313" key="24">
    <source>
        <dbReference type="Proteomes" id="UP000300237"/>
    </source>
</evidence>
<evidence type="ECO:0000256" key="1">
    <source>
        <dbReference type="ARBA" id="ARBA00001974"/>
    </source>
</evidence>
<protein>
    <recommendedName>
        <fullName evidence="14">Probable ferredoxin/ferredoxin--NADP reductase</fullName>
        <ecNumber evidence="2">1.18.1.2</ecNumber>
    </recommendedName>
</protein>
<evidence type="ECO:0000313" key="17">
    <source>
        <dbReference type="EMBL" id="MBP0682479.1"/>
    </source>
</evidence>
<evidence type="ECO:0000256" key="2">
    <source>
        <dbReference type="ARBA" id="ARBA00013223"/>
    </source>
</evidence>
<dbReference type="GeneID" id="45424850"/>
<keyword evidence="10" id="KW-0408">Iron</keyword>
<keyword evidence="4" id="KW-0285">Flavoprotein</keyword>
<evidence type="ECO:0000313" key="21">
    <source>
        <dbReference type="Proteomes" id="UP000050139"/>
    </source>
</evidence>
<keyword evidence="3" id="KW-0813">Transport</keyword>
<dbReference type="EMBL" id="JAGIZI010000005">
    <property type="protein sequence ID" value="MBP0682479.1"/>
    <property type="molecule type" value="Genomic_DNA"/>
</dbReference>
<evidence type="ECO:0000256" key="14">
    <source>
        <dbReference type="ARBA" id="ARBA00068860"/>
    </source>
</evidence>
<dbReference type="SMR" id="A0A0E8V1W9"/>
<dbReference type="GO" id="GO:0051536">
    <property type="term" value="F:iron-sulfur cluster binding"/>
    <property type="evidence" value="ECO:0007669"/>
    <property type="project" value="UniProtKB-KW"/>
</dbReference>
<dbReference type="InterPro" id="IPR017900">
    <property type="entry name" value="4Fe4S_Fe_S_CS"/>
</dbReference>
<dbReference type="PROSITE" id="PS00198">
    <property type="entry name" value="4FE4S_FER_1"/>
    <property type="match status" value="1"/>
</dbReference>
<keyword evidence="6" id="KW-0274">FAD</keyword>
<feature type="domain" description="4Fe-4S ferredoxin-type" evidence="15">
    <location>
        <begin position="1"/>
        <end position="29"/>
    </location>
</feature>
<dbReference type="Gene3D" id="3.40.50.720">
    <property type="entry name" value="NAD(P)-binding Rossmann-like Domain"/>
    <property type="match status" value="1"/>
</dbReference>
<keyword evidence="8" id="KW-0249">Electron transport</keyword>
<dbReference type="Proteomes" id="UP000300237">
    <property type="component" value="Chromosome"/>
</dbReference>
<evidence type="ECO:0000256" key="13">
    <source>
        <dbReference type="ARBA" id="ARBA00061111"/>
    </source>
</evidence>
<evidence type="ECO:0000256" key="5">
    <source>
        <dbReference type="ARBA" id="ARBA00022723"/>
    </source>
</evidence>
<evidence type="ECO:0000259" key="15">
    <source>
        <dbReference type="PROSITE" id="PS51379"/>
    </source>
</evidence>
<dbReference type="EC" id="1.18.1.2" evidence="2"/>
<dbReference type="Pfam" id="PF00037">
    <property type="entry name" value="Fer4"/>
    <property type="match status" value="1"/>
</dbReference>
<reference evidence="18 22" key="4">
    <citation type="submission" date="2017-02" db="EMBL/GenBank/DDBJ databases">
        <title>Protein polymorphisms may explain contrasting epidemiological fitness of two variants of a multidrug-resistant Mycobacterium tuberculosis strain.</title>
        <authorList>
            <person name="Bigi M.M."/>
            <person name="Lopez B."/>
            <person name="Blanco F.C."/>
            <person name="Sasiain M.C."/>
            <person name="De La Barrera S."/>
            <person name="Ritacco V."/>
            <person name="Bigi F."/>
            <person name="Soria M.A."/>
        </authorList>
    </citation>
    <scope>NUCLEOTIDE SEQUENCE [LARGE SCALE GENOMIC DNA]</scope>
    <source>
        <strain evidence="18 22">6548</strain>
    </source>
</reference>
<dbReference type="InterPro" id="IPR055275">
    <property type="entry name" value="Ferredox_Rdtase"/>
</dbReference>
<evidence type="ECO:0000256" key="9">
    <source>
        <dbReference type="ARBA" id="ARBA00023002"/>
    </source>
</evidence>
<dbReference type="SUPFAM" id="SSF54862">
    <property type="entry name" value="4Fe-4S ferredoxins"/>
    <property type="match status" value="1"/>
</dbReference>
<dbReference type="GO" id="GO:0004324">
    <property type="term" value="F:ferredoxin-NADP+ reductase activity"/>
    <property type="evidence" value="ECO:0007669"/>
    <property type="project" value="UniProtKB-EC"/>
</dbReference>
<comment type="cofactor">
    <cofactor evidence="1">
        <name>FAD</name>
        <dbReference type="ChEBI" id="CHEBI:57692"/>
    </cofactor>
</comment>
<evidence type="ECO:0000256" key="4">
    <source>
        <dbReference type="ARBA" id="ARBA00022630"/>
    </source>
</evidence>
<evidence type="ECO:0000256" key="11">
    <source>
        <dbReference type="ARBA" id="ARBA00023014"/>
    </source>
</evidence>
<dbReference type="InterPro" id="IPR017896">
    <property type="entry name" value="4Fe4S_Fe-S-bd"/>
</dbReference>
<reference evidence="20 24" key="6">
    <citation type="submission" date="2018-08" db="EMBL/GenBank/DDBJ databases">
        <authorList>
            <person name="Fokvardsen B D."/>
            <person name="Norman A."/>
        </authorList>
    </citation>
    <scope>NUCLEOTIDE SEQUENCE [LARGE SCALE GENOMIC DNA]</scope>
    <source>
        <strain evidence="20 24">DKC2</strain>
    </source>
</reference>
<accession>A0A0E8V1W9</accession>
<organism evidence="16 21">
    <name type="scientific">Mycobacterium tuberculosis</name>
    <dbReference type="NCBI Taxonomy" id="1773"/>
    <lineage>
        <taxon>Bacteria</taxon>
        <taxon>Bacillati</taxon>
        <taxon>Actinomycetota</taxon>
        <taxon>Actinomycetes</taxon>
        <taxon>Mycobacteriales</taxon>
        <taxon>Mycobacteriaceae</taxon>
        <taxon>Mycobacterium</taxon>
        <taxon>Mycobacterium tuberculosis complex</taxon>
    </lineage>
</organism>
<dbReference type="PRINTS" id="PR00419">
    <property type="entry name" value="ADXRDTASE"/>
</dbReference>
<evidence type="ECO:0000313" key="22">
    <source>
        <dbReference type="Proteomes" id="UP000189452"/>
    </source>
</evidence>
<reference evidence="16 21" key="1">
    <citation type="submission" date="2015-03" db="EMBL/GenBank/DDBJ databases">
        <authorList>
            <consortium name="Pathogen Informatics"/>
            <person name="Murphy D."/>
        </authorList>
    </citation>
    <scope>NUCLEOTIDE SEQUENCE [LARGE SCALE GENOMIC DNA]</scope>
    <source>
        <strain evidence="16 21">0268S</strain>
    </source>
</reference>
<gene>
    <name evidence="16" type="primary">fprB</name>
    <name evidence="18" type="synonym">fprA_1</name>
    <name evidence="18" type="ORF">A4S10_00937</name>
    <name evidence="20" type="ORF">DKC2_0946</name>
    <name evidence="19" type="ORF">DSJ38_05515</name>
    <name evidence="16" type="ORF">ERS094118_01034</name>
    <name evidence="17" type="ORF">J8J21_04970</name>
</gene>
<dbReference type="AlphaFoldDB" id="A0A0E8V1W9"/>
<dbReference type="InterPro" id="IPR023753">
    <property type="entry name" value="FAD/NAD-binding_dom"/>
</dbReference>
<dbReference type="PROSITE" id="PS51379">
    <property type="entry name" value="4FE4S_FER_2"/>
    <property type="match status" value="2"/>
</dbReference>
<dbReference type="InterPro" id="IPR036188">
    <property type="entry name" value="FAD/NAD-bd_sf"/>
</dbReference>
<evidence type="ECO:0000313" key="19">
    <source>
        <dbReference type="EMBL" id="REQ54837.1"/>
    </source>
</evidence>
<evidence type="ECO:0000313" key="18">
    <source>
        <dbReference type="EMBL" id="OMH58778.1"/>
    </source>
</evidence>
<evidence type="ECO:0000256" key="3">
    <source>
        <dbReference type="ARBA" id="ARBA00022448"/>
    </source>
</evidence>
<dbReference type="Proteomes" id="UP000050139">
    <property type="component" value="Unassembled WGS sequence"/>
</dbReference>
<dbReference type="Gene3D" id="3.50.50.60">
    <property type="entry name" value="FAD/NAD(P)-binding domain"/>
    <property type="match status" value="1"/>
</dbReference>
<keyword evidence="11" id="KW-0411">Iron-sulfur</keyword>
<evidence type="ECO:0000313" key="20">
    <source>
        <dbReference type="EMBL" id="VCU49130.1"/>
    </source>
</evidence>
<dbReference type="CDD" id="cd04410">
    <property type="entry name" value="DMSOR_beta-like"/>
    <property type="match status" value="1"/>
</dbReference>
<dbReference type="RefSeq" id="WP_003404631.1">
    <property type="nucleotide sequence ID" value="NZ_AP018033.1"/>
</dbReference>
<dbReference type="EMBL" id="LWDQ01000001">
    <property type="protein sequence ID" value="OMH58778.1"/>
    <property type="molecule type" value="Genomic_DNA"/>
</dbReference>
<dbReference type="Proteomes" id="UP000189452">
    <property type="component" value="Chromosome"/>
</dbReference>
<reference evidence="18 22" key="2">
    <citation type="submission" date="2016-04" db="EMBL/GenBank/DDBJ databases">
        <authorList>
            <person name="Bigi M."/>
            <person name="Bigi F."/>
            <person name="Soria M.A."/>
        </authorList>
    </citation>
    <scope>NUCLEOTIDE SEQUENCE [LARGE SCALE GENOMIC DNA]</scope>
    <source>
        <strain evidence="18 22">6548</strain>
    </source>
</reference>
<comment type="similarity">
    <text evidence="13">In the C-terminal section; belongs to the ferredoxin--NADP reductase family.</text>
</comment>
<dbReference type="GO" id="GO:0046872">
    <property type="term" value="F:metal ion binding"/>
    <property type="evidence" value="ECO:0007669"/>
    <property type="project" value="UniProtKB-KW"/>
</dbReference>
<reference evidence="17 25" key="7">
    <citation type="submission" date="2021-03" db="EMBL/GenBank/DDBJ databases">
        <title>Whole Genome Sequencing of Mycobacterium tuberculosis clinical isolates from Arunachal Pradesh, India.</title>
        <authorList>
            <person name="Singh S."/>
            <person name="Mudliar S.R."/>
            <person name="Kulsum U."/>
            <person name="Rufai S.B."/>
            <person name="Singh P.K."/>
            <person name="Umpo M."/>
            <person name="Nyori M."/>
        </authorList>
    </citation>
    <scope>NUCLEOTIDE SEQUENCE [LARGE SCALE GENOMIC DNA]</scope>
    <source>
        <strain evidence="17 25">OMICS/BPL/0142/20/SP</strain>
    </source>
</reference>
<dbReference type="PANTHER" id="PTHR48467">
    <property type="entry name" value="GLUTAMATE SYNTHASE 1 [NADH], CHLOROPLASTIC-LIKE"/>
    <property type="match status" value="1"/>
</dbReference>
<evidence type="ECO:0000256" key="10">
    <source>
        <dbReference type="ARBA" id="ARBA00023004"/>
    </source>
</evidence>
<sequence length="575" mass="61337">MPHVITQSCCNDASCVFACPVNCIHPTPDEPGFATSEMLYIDPVACVDCGACVTACPVSAIAPNTRLDFEQLPFVEINASYYPKRPAGVKLAPTSKLAPVTPAAEVRVRRQPLTVAVVGSGPAAMYAADELLVQQGVQVNVFEKLPTPYGLVRSGVAPDHQNTKRVTRLFDRIAGHRRFRFYLNVEIGKHLGHAELLAHHHAVLYAVGAPDDRRLTIDGMGLPGTGTATELVAWLNGHPDFNDLPVDLSHERVVIIGNGNVALDVARVLAADPHELAATDIADHALSALRNSAVREVVVAARRGPAHSAFTLPELIGLTAGADVVLDPGDHQRVLDDLAIVADPLTRNKLEILSTLGDGSAPARRVGRPRIRLAYRLTPRRVLGQRRAGGVQFSVTGTDELRQLDAGLVLTSIGYRGKPIPDLPFDEQAALVPNDGGRVIDPGTGEPVPGAYVAGWIKRGPTGFIGTNKSCSMQTVQALVADFNDGRLTDPVATPTALDQLVQARQPQAIGCAGWRAIDAAEIARGSADGRVRNKFTDVAEMLAAATSAPKEPLRRRVLARLRDLGQPIVLTVPL</sequence>
<evidence type="ECO:0000313" key="16">
    <source>
        <dbReference type="EMBL" id="CLV72022.1"/>
    </source>
</evidence>
<keyword evidence="5" id="KW-0479">Metal-binding</keyword>
<dbReference type="Pfam" id="PF07992">
    <property type="entry name" value="Pyr_redox_2"/>
    <property type="match status" value="1"/>
</dbReference>
<dbReference type="EMBL" id="QTBD01000086">
    <property type="protein sequence ID" value="REQ54837.1"/>
    <property type="molecule type" value="Genomic_DNA"/>
</dbReference>
<evidence type="ECO:0000256" key="7">
    <source>
        <dbReference type="ARBA" id="ARBA00022857"/>
    </source>
</evidence>
<feature type="domain" description="4Fe-4S ferredoxin-type" evidence="15">
    <location>
        <begin position="37"/>
        <end position="66"/>
    </location>
</feature>
<dbReference type="OMA" id="VNCIHPS"/>
<dbReference type="SUPFAM" id="SSF51971">
    <property type="entry name" value="Nucleotide-binding domain"/>
    <property type="match status" value="1"/>
</dbReference>
<evidence type="ECO:0000256" key="12">
    <source>
        <dbReference type="ARBA" id="ARBA00047776"/>
    </source>
</evidence>